<dbReference type="KEGG" id="sawl:NGM29_07365"/>
<evidence type="ECO:0000256" key="1">
    <source>
        <dbReference type="SAM" id="MobiDB-lite"/>
    </source>
</evidence>
<accession>A0A9E7SWH5</accession>
<dbReference type="Proteomes" id="UP001056855">
    <property type="component" value="Chromosome"/>
</dbReference>
<dbReference type="AlphaFoldDB" id="A0A9E7SWH5"/>
<evidence type="ECO:0000313" key="3">
    <source>
        <dbReference type="Proteomes" id="UP001056855"/>
    </source>
</evidence>
<feature type="region of interest" description="Disordered" evidence="1">
    <location>
        <begin position="27"/>
        <end position="64"/>
    </location>
</feature>
<organism evidence="2 3">
    <name type="scientific">Natronosalvus rutilus</name>
    <dbReference type="NCBI Taxonomy" id="2953753"/>
    <lineage>
        <taxon>Archaea</taxon>
        <taxon>Methanobacteriati</taxon>
        <taxon>Methanobacteriota</taxon>
        <taxon>Stenosarchaea group</taxon>
        <taxon>Halobacteria</taxon>
        <taxon>Halobacteriales</taxon>
        <taxon>Natrialbaceae</taxon>
        <taxon>Natronosalvus</taxon>
    </lineage>
</organism>
<protein>
    <submittedName>
        <fullName evidence="2">Uncharacterized protein</fullName>
    </submittedName>
</protein>
<sequence>MTERWQTLFDQGESFAVDLETIRNELARRRESAADDSEPSSGSNPDPASEPELAPESNPEDEDA</sequence>
<dbReference type="GeneID" id="73289853"/>
<dbReference type="RefSeq" id="WP_254159811.1">
    <property type="nucleotide sequence ID" value="NZ_CP100355.1"/>
</dbReference>
<gene>
    <name evidence="2" type="ORF">NGM29_07365</name>
</gene>
<proteinExistence type="predicted"/>
<name>A0A9E7SWH5_9EURY</name>
<reference evidence="2" key="1">
    <citation type="submission" date="2022-06" db="EMBL/GenBank/DDBJ databases">
        <title>Diverse halophilic archaea isolated from saline environments.</title>
        <authorList>
            <person name="Cui H.-L."/>
        </authorList>
    </citation>
    <scope>NUCLEOTIDE SEQUENCE</scope>
    <source>
        <strain evidence="2">WLHS1</strain>
    </source>
</reference>
<evidence type="ECO:0000313" key="2">
    <source>
        <dbReference type="EMBL" id="UTF55062.1"/>
    </source>
</evidence>
<keyword evidence="3" id="KW-1185">Reference proteome</keyword>
<dbReference type="EMBL" id="CP100355">
    <property type="protein sequence ID" value="UTF55062.1"/>
    <property type="molecule type" value="Genomic_DNA"/>
</dbReference>